<dbReference type="PROSITE" id="PS50926">
    <property type="entry name" value="TRAM"/>
    <property type="match status" value="1"/>
</dbReference>
<feature type="binding site" evidence="6">
    <location>
        <position position="353"/>
    </location>
    <ligand>
        <name>S-adenosyl-L-methionine</name>
        <dbReference type="ChEBI" id="CHEBI:59789"/>
    </ligand>
</feature>
<feature type="binding site" evidence="6">
    <location>
        <position position="258"/>
    </location>
    <ligand>
        <name>S-adenosyl-L-methionine</name>
        <dbReference type="ChEBI" id="CHEBI:59789"/>
    </ligand>
</feature>
<dbReference type="InterPro" id="IPR002792">
    <property type="entry name" value="TRAM_dom"/>
</dbReference>
<dbReference type="PROSITE" id="PS51687">
    <property type="entry name" value="SAM_MT_RNA_M5U"/>
    <property type="match status" value="1"/>
</dbReference>
<name>A0A919AWM8_9PROT</name>
<keyword evidence="1" id="KW-0004">4Fe-4S</keyword>
<dbReference type="InterPro" id="IPR010280">
    <property type="entry name" value="U5_MeTrfase_fam"/>
</dbReference>
<evidence type="ECO:0000256" key="6">
    <source>
        <dbReference type="PROSITE-ProRule" id="PRU01024"/>
    </source>
</evidence>
<proteinExistence type="inferred from homology"/>
<evidence type="ECO:0000256" key="5">
    <source>
        <dbReference type="ARBA" id="ARBA00023014"/>
    </source>
</evidence>
<comment type="similarity">
    <text evidence="6">Belongs to the class I-like SAM-binding methyltransferase superfamily. RNA M5U methyltransferase family.</text>
</comment>
<dbReference type="Proteomes" id="UP000630923">
    <property type="component" value="Unassembled WGS sequence"/>
</dbReference>
<reference evidence="9" key="1">
    <citation type="journal article" date="2014" name="Int. J. Syst. Evol. Microbiol.">
        <title>Complete genome sequence of Corynebacterium casei LMG S-19264T (=DSM 44701T), isolated from a smear-ripened cheese.</title>
        <authorList>
            <consortium name="US DOE Joint Genome Institute (JGI-PGF)"/>
            <person name="Walter F."/>
            <person name="Albersmeier A."/>
            <person name="Kalinowski J."/>
            <person name="Ruckert C."/>
        </authorList>
    </citation>
    <scope>NUCLEOTIDE SEQUENCE</scope>
    <source>
        <strain evidence="9">KCTC 42590</strain>
    </source>
</reference>
<dbReference type="GO" id="GO:0070041">
    <property type="term" value="F:rRNA (uridine-C5-)-methyltransferase activity"/>
    <property type="evidence" value="ECO:0007669"/>
    <property type="project" value="TreeGrafter"/>
</dbReference>
<dbReference type="CDD" id="cd02440">
    <property type="entry name" value="AdoMet_MTases"/>
    <property type="match status" value="1"/>
</dbReference>
<dbReference type="RefSeq" id="WP_191252943.1">
    <property type="nucleotide sequence ID" value="NZ_BNCI01000002.1"/>
</dbReference>
<dbReference type="PROSITE" id="PS01230">
    <property type="entry name" value="TRMA_1"/>
    <property type="match status" value="1"/>
</dbReference>
<keyword evidence="2 6" id="KW-0489">Methyltransferase</keyword>
<dbReference type="PANTHER" id="PTHR11061">
    <property type="entry name" value="RNA M5U METHYLTRANSFERASE"/>
    <property type="match status" value="1"/>
</dbReference>
<evidence type="ECO:0000256" key="4">
    <source>
        <dbReference type="ARBA" id="ARBA00022691"/>
    </source>
</evidence>
<evidence type="ECO:0000256" key="2">
    <source>
        <dbReference type="ARBA" id="ARBA00022603"/>
    </source>
</evidence>
<evidence type="ECO:0000313" key="9">
    <source>
        <dbReference type="EMBL" id="GHF26659.1"/>
    </source>
</evidence>
<accession>A0A919AWM8</accession>
<feature type="active site" description="Nucleophile" evidence="6">
    <location>
        <position position="379"/>
    </location>
</feature>
<dbReference type="Pfam" id="PF01938">
    <property type="entry name" value="TRAM"/>
    <property type="match status" value="1"/>
</dbReference>
<dbReference type="SUPFAM" id="SSF50249">
    <property type="entry name" value="Nucleic acid-binding proteins"/>
    <property type="match status" value="1"/>
</dbReference>
<dbReference type="Gene3D" id="2.40.50.140">
    <property type="entry name" value="Nucleic acid-binding proteins"/>
    <property type="match status" value="1"/>
</dbReference>
<feature type="binding site" evidence="6">
    <location>
        <position position="285"/>
    </location>
    <ligand>
        <name>S-adenosyl-L-methionine</name>
        <dbReference type="ChEBI" id="CHEBI:59789"/>
    </ligand>
</feature>
<dbReference type="InterPro" id="IPR029063">
    <property type="entry name" value="SAM-dependent_MTases_sf"/>
</dbReference>
<comment type="caution">
    <text evidence="9">The sequence shown here is derived from an EMBL/GenBank/DDBJ whole genome shotgun (WGS) entry which is preliminary data.</text>
</comment>
<dbReference type="InterPro" id="IPR030390">
    <property type="entry name" value="MeTrfase_TrmA_AS"/>
</dbReference>
<keyword evidence="5" id="KW-0411">Iron-sulfur</keyword>
<evidence type="ECO:0000256" key="1">
    <source>
        <dbReference type="ARBA" id="ARBA00022485"/>
    </source>
</evidence>
<protein>
    <submittedName>
        <fullName evidence="9">RNA methyltransferase</fullName>
    </submittedName>
</protein>
<keyword evidence="1" id="KW-0479">Metal-binding</keyword>
<dbReference type="GO" id="GO:0070475">
    <property type="term" value="P:rRNA base methylation"/>
    <property type="evidence" value="ECO:0007669"/>
    <property type="project" value="TreeGrafter"/>
</dbReference>
<dbReference type="Pfam" id="PF05958">
    <property type="entry name" value="tRNA_U5-meth_tr"/>
    <property type="match status" value="1"/>
</dbReference>
<dbReference type="PANTHER" id="PTHR11061:SF49">
    <property type="entry name" value="23S RRNA (URACIL(1939)-C(5))-METHYLTRANSFERASE RLMD"/>
    <property type="match status" value="1"/>
</dbReference>
<dbReference type="AlphaFoldDB" id="A0A919AWM8"/>
<evidence type="ECO:0000259" key="8">
    <source>
        <dbReference type="PROSITE" id="PS50926"/>
    </source>
</evidence>
<organism evidence="9 10">
    <name type="scientific">Kordiimonas sediminis</name>
    <dbReference type="NCBI Taxonomy" id="1735581"/>
    <lineage>
        <taxon>Bacteria</taxon>
        <taxon>Pseudomonadati</taxon>
        <taxon>Pseudomonadota</taxon>
        <taxon>Alphaproteobacteria</taxon>
        <taxon>Kordiimonadales</taxon>
        <taxon>Kordiimonadaceae</taxon>
        <taxon>Kordiimonas</taxon>
    </lineage>
</organism>
<keyword evidence="3 6" id="KW-0808">Transferase</keyword>
<dbReference type="NCBIfam" id="TIGR00479">
    <property type="entry name" value="rumA"/>
    <property type="match status" value="1"/>
</dbReference>
<sequence>MTETYQLTITDFGAQGDGVGVLEDGTQVFVPGAMPGDAVTVDILEKRRNGWTGRVTSLDTPAHDRIEPKCRHFKKCGGCQLQYIGDTSYKSWVKGRTVAALAHHGFPANLVKDPFISSPATRRRIALKALKTGNKLILGFASKQSHQLVDLEECPVTEPVITSLFPQIKSVLSRIFTTRINATVHLTATATGVDMLVEAPYALTLDDRELLVTFATENDLAALNWKDEGFLDPVIIRREPTMRYSGVSVPLPPASFIQATGCGENALISEVTAALGNSRRVIDLFCGIGTFTFPAAKIAQVLAVEGSKGALDALRKGANYASDIKQIVTRHRDLFRRPLLAEELAGFDAIIFDPPRAGAKDQVEQIARSSVPTVVGVSCNPNTFSRDARILADGGYELISVLPVDQFLWSPHVELVGVFKKEQSDT</sequence>
<dbReference type="Gene3D" id="2.40.50.1070">
    <property type="match status" value="1"/>
</dbReference>
<dbReference type="GO" id="GO:0051536">
    <property type="term" value="F:iron-sulfur cluster binding"/>
    <property type="evidence" value="ECO:0007669"/>
    <property type="project" value="UniProtKB-KW"/>
</dbReference>
<keyword evidence="1" id="KW-0408">Iron</keyword>
<feature type="active site" evidence="7">
    <location>
        <position position="379"/>
    </location>
</feature>
<evidence type="ECO:0000256" key="3">
    <source>
        <dbReference type="ARBA" id="ARBA00022679"/>
    </source>
</evidence>
<keyword evidence="10" id="KW-1185">Reference proteome</keyword>
<dbReference type="InterPro" id="IPR012340">
    <property type="entry name" value="NA-bd_OB-fold"/>
</dbReference>
<feature type="domain" description="TRAM" evidence="8">
    <location>
        <begin position="1"/>
        <end position="57"/>
    </location>
</feature>
<keyword evidence="4 6" id="KW-0949">S-adenosyl-L-methionine</keyword>
<gene>
    <name evidence="9" type="ORF">GCM10017044_22080</name>
</gene>
<feature type="binding site" evidence="6">
    <location>
        <position position="305"/>
    </location>
    <ligand>
        <name>S-adenosyl-L-methionine</name>
        <dbReference type="ChEBI" id="CHEBI:59789"/>
    </ligand>
</feature>
<dbReference type="Gene3D" id="3.40.50.150">
    <property type="entry name" value="Vaccinia Virus protein VP39"/>
    <property type="match status" value="1"/>
</dbReference>
<evidence type="ECO:0000313" key="10">
    <source>
        <dbReference type="Proteomes" id="UP000630923"/>
    </source>
</evidence>
<dbReference type="EMBL" id="BNCI01000002">
    <property type="protein sequence ID" value="GHF26659.1"/>
    <property type="molecule type" value="Genomic_DNA"/>
</dbReference>
<dbReference type="SUPFAM" id="SSF53335">
    <property type="entry name" value="S-adenosyl-L-methionine-dependent methyltransferases"/>
    <property type="match status" value="1"/>
</dbReference>
<evidence type="ECO:0000256" key="7">
    <source>
        <dbReference type="PROSITE-ProRule" id="PRU10015"/>
    </source>
</evidence>
<reference evidence="9" key="2">
    <citation type="submission" date="2020-09" db="EMBL/GenBank/DDBJ databases">
        <authorList>
            <person name="Sun Q."/>
            <person name="Kim S."/>
        </authorList>
    </citation>
    <scope>NUCLEOTIDE SEQUENCE</scope>
    <source>
        <strain evidence="9">KCTC 42590</strain>
    </source>
</reference>